<feature type="region of interest" description="Disordered" evidence="1">
    <location>
        <begin position="226"/>
        <end position="345"/>
    </location>
</feature>
<dbReference type="AlphaFoldDB" id="A0A1H9MUL2"/>
<gene>
    <name evidence="2" type="ORF">SAMN04488000_107228</name>
</gene>
<dbReference type="Proteomes" id="UP000199503">
    <property type="component" value="Unassembled WGS sequence"/>
</dbReference>
<dbReference type="EMBL" id="FOFV01000007">
    <property type="protein sequence ID" value="SER27372.1"/>
    <property type="molecule type" value="Genomic_DNA"/>
</dbReference>
<feature type="region of interest" description="Disordered" evidence="1">
    <location>
        <begin position="372"/>
        <end position="391"/>
    </location>
</feature>
<dbReference type="STRING" id="65499.SAMN04488000_107228"/>
<protein>
    <submittedName>
        <fullName evidence="2">Uncharacterized protein</fullName>
    </submittedName>
</protein>
<accession>A0A1H9MUL2</accession>
<reference evidence="3" key="1">
    <citation type="submission" date="2016-10" db="EMBL/GenBank/DDBJ databases">
        <authorList>
            <person name="Varghese N."/>
            <person name="Submissions S."/>
        </authorList>
    </citation>
    <scope>NUCLEOTIDE SEQUENCE [LARGE SCALE GENOMIC DNA]</scope>
    <source>
        <strain evidence="3">DSM 44437</strain>
    </source>
</reference>
<keyword evidence="3" id="KW-1185">Reference proteome</keyword>
<dbReference type="RefSeq" id="WP_177229833.1">
    <property type="nucleotide sequence ID" value="NZ_FOFV01000007.1"/>
</dbReference>
<evidence type="ECO:0000313" key="2">
    <source>
        <dbReference type="EMBL" id="SER27372.1"/>
    </source>
</evidence>
<name>A0A1H9MUL2_9PSEU</name>
<evidence type="ECO:0000256" key="1">
    <source>
        <dbReference type="SAM" id="MobiDB-lite"/>
    </source>
</evidence>
<feature type="compositionally biased region" description="Basic and acidic residues" evidence="1">
    <location>
        <begin position="301"/>
        <end position="313"/>
    </location>
</feature>
<sequence length="524" mass="55918">MHHFVNGRSSRLNLWSHVREFAVPPSMIESSTARRESGDWAGACAAARVDVDLDLRVVSRARGRPLAQALRADLRHLAPDLLRWHFPRVGPDGLLRPGLTVSLARYADDEVHLVARTPPAWAAAGQRISLAVWAPSGVLAGAGGHPHPRPDRRFRLDLHRHLWDARRTAELTERGGSGGDPGGRALDRWGEEAALLVRADGVEGSSVAVRLGSRKWVVLDGSGCGATDAEPPGPQDRVQPRHHDSGCGATDSGPLGPRDRAEASRDNSGCAAPNPEPLGPQHRIQPRRDDSGRGATDSEPPDPRHRAEPRRDSSGCAAPNPEPLASRGTPATSRPALPILPDAATWTPPDLDLVRAGLITADRLHPLVASALIPPEPRPAPTGNPYSTTSSRLVDCRGATHEIGVVGGVLVPLDHSPDEIRREELLVALGGNGLPCLRAIDAAHRHPEDLPDVRARLAHGDVAGALAVVEGLLGPDALLRTGPLRDALETAARRKVVHGLYRAGLVQGPAPSTEERRRQRAAVR</sequence>
<organism evidence="2 3">
    <name type="scientific">Lentzea albida</name>
    <dbReference type="NCBI Taxonomy" id="65499"/>
    <lineage>
        <taxon>Bacteria</taxon>
        <taxon>Bacillati</taxon>
        <taxon>Actinomycetota</taxon>
        <taxon>Actinomycetes</taxon>
        <taxon>Pseudonocardiales</taxon>
        <taxon>Pseudonocardiaceae</taxon>
        <taxon>Lentzea</taxon>
    </lineage>
</organism>
<evidence type="ECO:0000313" key="3">
    <source>
        <dbReference type="Proteomes" id="UP000199503"/>
    </source>
</evidence>
<proteinExistence type="predicted"/>